<dbReference type="EC" id="2.7.7.49" evidence="1"/>
<evidence type="ECO:0000256" key="1">
    <source>
        <dbReference type="ARBA" id="ARBA00012493"/>
    </source>
</evidence>
<sequence length="396" mass="46451">MIWKLLLEEYDYQIEYRAGQRNCNADSLSPYPVQCLNVNLEEITEERKQKIIAEMHNCPIGGHQGIRKTIERIKLYISWPSLEQYVIQYIRNCITCQLNKETRPNVKLPLTVTDTKNAPWDKIYLDIVGPLPLSENGMKYILTCQDNLSKYFIAIPLQTQTAEEVANAFVKNIILFYGIPTEVVTDQGSNFMSHVFKRVCKLFKIEKICTIAYHPESNGALERTHKTLANYLRCFCDKRLNNWDEWLPFACFTYNTTPHSVTRYTPYEVLFGRNANIPGRLQRQPQPLYNFDDVVLEIKHKMQNCQQIARERLIEFKEAQRHRVKSNEYDFKVNDLVLLRIENRQKLDPLWRGPYEIKDIKGSNAVIQEVGKRKHQEVHINRLKPYFSSISENAAV</sequence>
<dbReference type="Pfam" id="PF00665">
    <property type="entry name" value="rve"/>
    <property type="match status" value="1"/>
</dbReference>
<dbReference type="PROSITE" id="PS50994">
    <property type="entry name" value="INTEGRASE"/>
    <property type="match status" value="1"/>
</dbReference>
<accession>A0A2J7RS82</accession>
<dbReference type="InterPro" id="IPR012337">
    <property type="entry name" value="RNaseH-like_sf"/>
</dbReference>
<evidence type="ECO:0000313" key="3">
    <source>
        <dbReference type="EMBL" id="PNF43689.1"/>
    </source>
</evidence>
<keyword evidence="4" id="KW-1185">Reference proteome</keyword>
<dbReference type="Gene3D" id="1.10.340.70">
    <property type="match status" value="1"/>
</dbReference>
<dbReference type="FunFam" id="3.30.420.10:FF:000032">
    <property type="entry name" value="Retrovirus-related Pol polyprotein from transposon 297-like Protein"/>
    <property type="match status" value="1"/>
</dbReference>
<dbReference type="InterPro" id="IPR001584">
    <property type="entry name" value="Integrase_cat-core"/>
</dbReference>
<dbReference type="EMBL" id="NEVH01000272">
    <property type="protein sequence ID" value="PNF43689.1"/>
    <property type="molecule type" value="Genomic_DNA"/>
</dbReference>
<evidence type="ECO:0000313" key="4">
    <source>
        <dbReference type="Proteomes" id="UP000235965"/>
    </source>
</evidence>
<dbReference type="SUPFAM" id="SSF53098">
    <property type="entry name" value="Ribonuclease H-like"/>
    <property type="match status" value="1"/>
</dbReference>
<dbReference type="InParanoid" id="A0A2J7RS82"/>
<dbReference type="PANTHER" id="PTHR37984">
    <property type="entry name" value="PROTEIN CBG26694"/>
    <property type="match status" value="1"/>
</dbReference>
<dbReference type="STRING" id="105785.A0A2J7RS82"/>
<name>A0A2J7RS82_9NEOP</name>
<proteinExistence type="predicted"/>
<dbReference type="Gene3D" id="3.30.420.10">
    <property type="entry name" value="Ribonuclease H-like superfamily/Ribonuclease H"/>
    <property type="match status" value="1"/>
</dbReference>
<comment type="caution">
    <text evidence="3">The sequence shown here is derived from an EMBL/GenBank/DDBJ whole genome shotgun (WGS) entry which is preliminary data.</text>
</comment>
<dbReference type="InterPro" id="IPR050951">
    <property type="entry name" value="Retrovirus_Pol_polyprotein"/>
</dbReference>
<dbReference type="AlphaFoldDB" id="A0A2J7RS82"/>
<protein>
    <recommendedName>
        <fullName evidence="1">RNA-directed DNA polymerase</fullName>
        <ecNumber evidence="1">2.7.7.49</ecNumber>
    </recommendedName>
</protein>
<dbReference type="GO" id="GO:0003964">
    <property type="term" value="F:RNA-directed DNA polymerase activity"/>
    <property type="evidence" value="ECO:0007669"/>
    <property type="project" value="UniProtKB-EC"/>
</dbReference>
<dbReference type="Proteomes" id="UP000235965">
    <property type="component" value="Unassembled WGS sequence"/>
</dbReference>
<dbReference type="GO" id="GO:0003676">
    <property type="term" value="F:nucleic acid binding"/>
    <property type="evidence" value="ECO:0007669"/>
    <property type="project" value="InterPro"/>
</dbReference>
<gene>
    <name evidence="3" type="ORF">B7P43_G14967</name>
</gene>
<dbReference type="PANTHER" id="PTHR37984:SF5">
    <property type="entry name" value="PROTEIN NYNRIN-LIKE"/>
    <property type="match status" value="1"/>
</dbReference>
<feature type="domain" description="Integrase catalytic" evidence="2">
    <location>
        <begin position="115"/>
        <end position="274"/>
    </location>
</feature>
<dbReference type="GO" id="GO:0015074">
    <property type="term" value="P:DNA integration"/>
    <property type="evidence" value="ECO:0007669"/>
    <property type="project" value="InterPro"/>
</dbReference>
<organism evidence="3 4">
    <name type="scientific">Cryptotermes secundus</name>
    <dbReference type="NCBI Taxonomy" id="105785"/>
    <lineage>
        <taxon>Eukaryota</taxon>
        <taxon>Metazoa</taxon>
        <taxon>Ecdysozoa</taxon>
        <taxon>Arthropoda</taxon>
        <taxon>Hexapoda</taxon>
        <taxon>Insecta</taxon>
        <taxon>Pterygota</taxon>
        <taxon>Neoptera</taxon>
        <taxon>Polyneoptera</taxon>
        <taxon>Dictyoptera</taxon>
        <taxon>Blattodea</taxon>
        <taxon>Blattoidea</taxon>
        <taxon>Termitoidae</taxon>
        <taxon>Kalotermitidae</taxon>
        <taxon>Cryptotermitinae</taxon>
        <taxon>Cryptotermes</taxon>
    </lineage>
</organism>
<dbReference type="Pfam" id="PF17921">
    <property type="entry name" value="Integrase_H2C2"/>
    <property type="match status" value="1"/>
</dbReference>
<dbReference type="InterPro" id="IPR036397">
    <property type="entry name" value="RNaseH_sf"/>
</dbReference>
<dbReference type="InterPro" id="IPR041588">
    <property type="entry name" value="Integrase_H2C2"/>
</dbReference>
<evidence type="ECO:0000259" key="2">
    <source>
        <dbReference type="PROSITE" id="PS50994"/>
    </source>
</evidence>
<reference evidence="3 4" key="1">
    <citation type="submission" date="2017-12" db="EMBL/GenBank/DDBJ databases">
        <title>Hemimetabolous genomes reveal molecular basis of termite eusociality.</title>
        <authorList>
            <person name="Harrison M.C."/>
            <person name="Jongepier E."/>
            <person name="Robertson H.M."/>
            <person name="Arning N."/>
            <person name="Bitard-Feildel T."/>
            <person name="Chao H."/>
            <person name="Childers C.P."/>
            <person name="Dinh H."/>
            <person name="Doddapaneni H."/>
            <person name="Dugan S."/>
            <person name="Gowin J."/>
            <person name="Greiner C."/>
            <person name="Han Y."/>
            <person name="Hu H."/>
            <person name="Hughes D.S.T."/>
            <person name="Huylmans A.-K."/>
            <person name="Kemena C."/>
            <person name="Kremer L.P.M."/>
            <person name="Lee S.L."/>
            <person name="Lopez-Ezquerra A."/>
            <person name="Mallet L."/>
            <person name="Monroy-Kuhn J.M."/>
            <person name="Moser A."/>
            <person name="Murali S.C."/>
            <person name="Muzny D.M."/>
            <person name="Otani S."/>
            <person name="Piulachs M.-D."/>
            <person name="Poelchau M."/>
            <person name="Qu J."/>
            <person name="Schaub F."/>
            <person name="Wada-Katsumata A."/>
            <person name="Worley K.C."/>
            <person name="Xie Q."/>
            <person name="Ylla G."/>
            <person name="Poulsen M."/>
            <person name="Gibbs R.A."/>
            <person name="Schal C."/>
            <person name="Richards S."/>
            <person name="Belles X."/>
            <person name="Korb J."/>
            <person name="Bornberg-Bauer E."/>
        </authorList>
    </citation>
    <scope>NUCLEOTIDE SEQUENCE [LARGE SCALE GENOMIC DNA]</scope>
    <source>
        <tissue evidence="3">Whole body</tissue>
    </source>
</reference>
<dbReference type="OrthoDB" id="6624493at2759"/>